<dbReference type="InterPro" id="IPR036615">
    <property type="entry name" value="Mur_ligase_C_dom_sf"/>
</dbReference>
<feature type="domain" description="Mur ligase central" evidence="4">
    <location>
        <begin position="1"/>
        <end position="198"/>
    </location>
</feature>
<evidence type="ECO:0000259" key="4">
    <source>
        <dbReference type="Pfam" id="PF08245"/>
    </source>
</evidence>
<dbReference type="NCBIfam" id="TIGR01085">
    <property type="entry name" value="murE"/>
    <property type="match status" value="1"/>
</dbReference>
<dbReference type="GO" id="GO:0005737">
    <property type="term" value="C:cytoplasm"/>
    <property type="evidence" value="ECO:0007669"/>
    <property type="project" value="UniProtKB-SubCell"/>
</dbReference>
<dbReference type="PANTHER" id="PTHR23135:SF4">
    <property type="entry name" value="UDP-N-ACETYLMURAMOYL-L-ALANYL-D-GLUTAMATE--2,6-DIAMINOPIMELATE LIGASE MURE HOMOLOG, CHLOROPLASTIC"/>
    <property type="match status" value="1"/>
</dbReference>
<dbReference type="GO" id="GO:0005524">
    <property type="term" value="F:ATP binding"/>
    <property type="evidence" value="ECO:0007669"/>
    <property type="project" value="InterPro"/>
</dbReference>
<evidence type="ECO:0000259" key="3">
    <source>
        <dbReference type="Pfam" id="PF02875"/>
    </source>
</evidence>
<dbReference type="PANTHER" id="PTHR23135">
    <property type="entry name" value="MUR LIGASE FAMILY MEMBER"/>
    <property type="match status" value="1"/>
</dbReference>
<dbReference type="Proteomes" id="UP000315589">
    <property type="component" value="Unassembled WGS sequence"/>
</dbReference>
<dbReference type="SUPFAM" id="SSF53244">
    <property type="entry name" value="MurD-like peptide ligases, peptide-binding domain"/>
    <property type="match status" value="1"/>
</dbReference>
<reference evidence="5 6" key="1">
    <citation type="submission" date="2017-07" db="EMBL/GenBank/DDBJ databases">
        <title>Mechanisms for carbon and nitrogen cycling indicate functional differentiation within the Candidate Phyla Radiation.</title>
        <authorList>
            <person name="Danczak R.E."/>
            <person name="Johnston M.D."/>
            <person name="Kenah C."/>
            <person name="Slattery M."/>
            <person name="Wrighton K.C."/>
            <person name="Wilkins M.J."/>
        </authorList>
    </citation>
    <scope>NUCLEOTIDE SEQUENCE [LARGE SCALE GENOMIC DNA]</scope>
    <source>
        <strain evidence="5">Licking1014_85</strain>
    </source>
</reference>
<dbReference type="Pfam" id="PF08245">
    <property type="entry name" value="Mur_ligase_M"/>
    <property type="match status" value="1"/>
</dbReference>
<dbReference type="GO" id="GO:0008360">
    <property type="term" value="P:regulation of cell shape"/>
    <property type="evidence" value="ECO:0007669"/>
    <property type="project" value="UniProtKB-KW"/>
</dbReference>
<dbReference type="UniPathway" id="UPA00219"/>
<dbReference type="Gene3D" id="3.40.1190.10">
    <property type="entry name" value="Mur-like, catalytic domain"/>
    <property type="match status" value="1"/>
</dbReference>
<dbReference type="GO" id="GO:0051301">
    <property type="term" value="P:cell division"/>
    <property type="evidence" value="ECO:0007669"/>
    <property type="project" value="UniProtKB-KW"/>
</dbReference>
<comment type="similarity">
    <text evidence="1">Belongs to the MurCDEF family. MurE subfamily.</text>
</comment>
<dbReference type="InterPro" id="IPR013221">
    <property type="entry name" value="Mur_ligase_cen"/>
</dbReference>
<organism evidence="5 6">
    <name type="scientific">Candidatus Berkelbacteria bacterium Licking1014_85</name>
    <dbReference type="NCBI Taxonomy" id="2017148"/>
    <lineage>
        <taxon>Bacteria</taxon>
        <taxon>Candidatus Berkelbacteria</taxon>
    </lineage>
</organism>
<evidence type="ECO:0000313" key="5">
    <source>
        <dbReference type="EMBL" id="TSC93118.1"/>
    </source>
</evidence>
<protein>
    <submittedName>
        <fullName evidence="5">UDP-N-acetylmuramyl tripeptide synthetase</fullName>
    </submittedName>
</protein>
<name>A0A554LJV4_9BACT</name>
<feature type="non-terminal residue" evidence="5">
    <location>
        <position position="1"/>
    </location>
</feature>
<keyword evidence="2" id="KW-0573">Peptidoglycan synthesis</keyword>
<comment type="caution">
    <text evidence="5">The sequence shown here is derived from an EMBL/GenBank/DDBJ whole genome shotgun (WGS) entry which is preliminary data.</text>
</comment>
<dbReference type="InterPro" id="IPR036565">
    <property type="entry name" value="Mur-like_cat_sf"/>
</dbReference>
<dbReference type="EMBL" id="VMGI01000035">
    <property type="protein sequence ID" value="TSC93118.1"/>
    <property type="molecule type" value="Genomic_DNA"/>
</dbReference>
<proteinExistence type="inferred from homology"/>
<dbReference type="GO" id="GO:0071555">
    <property type="term" value="P:cell wall organization"/>
    <property type="evidence" value="ECO:0007669"/>
    <property type="project" value="UniProtKB-KW"/>
</dbReference>
<keyword evidence="2" id="KW-0961">Cell wall biogenesis/degradation</keyword>
<dbReference type="InterPro" id="IPR004101">
    <property type="entry name" value="Mur_ligase_C"/>
</dbReference>
<keyword evidence="2" id="KW-0132">Cell division</keyword>
<evidence type="ECO:0000256" key="1">
    <source>
        <dbReference type="ARBA" id="ARBA00005898"/>
    </source>
</evidence>
<dbReference type="Pfam" id="PF02875">
    <property type="entry name" value="Mur_ligase_C"/>
    <property type="match status" value="1"/>
</dbReference>
<sequence>TNGKTSVVQFTSQILEDLGEKTGWITTISFKIGKRIIKNATKMTVPNIWRTQKIMRDAAKSGCDYFLLEATTHAIDQNRLWGISFSAVGLTNVTRDHLDYHKTFENYLNTKLKIFNQYIPAVINLDDENWKRFADKSDKTILYSLSHNVIPSEVEESLRNYKGSLDSKLQFLTRDDNMSAPNILGEFNQSNVLCAVGLLMALGFNKEEILPKLINLQPVRGRLELIDCGQPYKIIIDYAHTPDAFEKLYATIKTIKKQNAKIIHVFGATGDRDKGKRPMLGKIAEQNANIIILTDEDPYSENPGAIIAEIKSGISSNFKNLIIEIDREKAIEKALKMAQKDDIVLFTGKGHEEVMAVSDGSKHGFRLVPFNEKAIVAKLIKKKKLSLSGLTR</sequence>
<keyword evidence="2" id="KW-0131">Cell cycle</keyword>
<dbReference type="Gene3D" id="3.90.190.20">
    <property type="entry name" value="Mur ligase, C-terminal domain"/>
    <property type="match status" value="1"/>
</dbReference>
<dbReference type="GO" id="GO:0009252">
    <property type="term" value="P:peptidoglycan biosynthetic process"/>
    <property type="evidence" value="ECO:0007669"/>
    <property type="project" value="UniProtKB-UniPathway"/>
</dbReference>
<evidence type="ECO:0000313" key="6">
    <source>
        <dbReference type="Proteomes" id="UP000315589"/>
    </source>
</evidence>
<accession>A0A554LJV4</accession>
<comment type="pathway">
    <text evidence="2">Cell wall biogenesis; peptidoglycan biosynthesis.</text>
</comment>
<dbReference type="InterPro" id="IPR005761">
    <property type="entry name" value="UDP-N-AcMur-Glu-dNH2Pim_ligase"/>
</dbReference>
<feature type="domain" description="Mur ligase C-terminal" evidence="3">
    <location>
        <begin position="221"/>
        <end position="350"/>
    </location>
</feature>
<dbReference type="GO" id="GO:0016881">
    <property type="term" value="F:acid-amino acid ligase activity"/>
    <property type="evidence" value="ECO:0007669"/>
    <property type="project" value="InterPro"/>
</dbReference>
<dbReference type="AlphaFoldDB" id="A0A554LJV4"/>
<evidence type="ECO:0000256" key="2">
    <source>
        <dbReference type="RuleBase" id="RU004135"/>
    </source>
</evidence>
<gene>
    <name evidence="5" type="ORF">CEN91_294</name>
</gene>
<keyword evidence="2" id="KW-0133">Cell shape</keyword>
<comment type="subcellular location">
    <subcellularLocation>
        <location evidence="2">Cytoplasm</location>
    </subcellularLocation>
</comment>
<dbReference type="SUPFAM" id="SSF53623">
    <property type="entry name" value="MurD-like peptide ligases, catalytic domain"/>
    <property type="match status" value="1"/>
</dbReference>